<feature type="region of interest" description="Disordered" evidence="1">
    <location>
        <begin position="132"/>
        <end position="157"/>
    </location>
</feature>
<feature type="compositionally biased region" description="Low complexity" evidence="1">
    <location>
        <begin position="132"/>
        <end position="146"/>
    </location>
</feature>
<feature type="compositionally biased region" description="Basic and acidic residues" evidence="1">
    <location>
        <begin position="1"/>
        <end position="13"/>
    </location>
</feature>
<evidence type="ECO:0000313" key="2">
    <source>
        <dbReference type="EMBL" id="CAI9155391.1"/>
    </source>
</evidence>
<dbReference type="EMBL" id="OX459948">
    <property type="protein sequence ID" value="CAI9155391.1"/>
    <property type="molecule type" value="Genomic_DNA"/>
</dbReference>
<name>A0ABN8Y4M4_RANTA</name>
<feature type="region of interest" description="Disordered" evidence="1">
    <location>
        <begin position="202"/>
        <end position="283"/>
    </location>
</feature>
<feature type="compositionally biased region" description="Gly residues" evidence="1">
    <location>
        <begin position="221"/>
        <end position="231"/>
    </location>
</feature>
<protein>
    <submittedName>
        <fullName evidence="2">Uncharacterized protein</fullName>
    </submittedName>
</protein>
<dbReference type="Proteomes" id="UP001176941">
    <property type="component" value="Chromosome 12"/>
</dbReference>
<feature type="compositionally biased region" description="Low complexity" evidence="1">
    <location>
        <begin position="232"/>
        <end position="242"/>
    </location>
</feature>
<sequence>MQQDRGKEREGGKKKLPMPNQWQDEVISLPLGFLSAAWKRSPWKATSTHPGSRAEHSGSNKSADPRVQPASASCSWGAVTSQIPASLFIPFCSGSETPAVFTPALAGPAPGTRGGPAGEDWRRRRRRWVTAAARPPRGQCRPRAALPRPPRDRCRPPRSVAECYPVLNVTLTHSIPDTTALTSSIHAARAAIGQASRPGGAVLPLRPFITPGHRQRRRRGAGGAGGAGTPGRLGRAPAGRARGCPERVPRPFGAPGSGPQPGPHHLQPPRRETSASQRRLRAR</sequence>
<proteinExistence type="predicted"/>
<organism evidence="2 3">
    <name type="scientific">Rangifer tarandus platyrhynchus</name>
    <name type="common">Svalbard reindeer</name>
    <dbReference type="NCBI Taxonomy" id="3082113"/>
    <lineage>
        <taxon>Eukaryota</taxon>
        <taxon>Metazoa</taxon>
        <taxon>Chordata</taxon>
        <taxon>Craniata</taxon>
        <taxon>Vertebrata</taxon>
        <taxon>Euteleostomi</taxon>
        <taxon>Mammalia</taxon>
        <taxon>Eutheria</taxon>
        <taxon>Laurasiatheria</taxon>
        <taxon>Artiodactyla</taxon>
        <taxon>Ruminantia</taxon>
        <taxon>Pecora</taxon>
        <taxon>Cervidae</taxon>
        <taxon>Odocoileinae</taxon>
        <taxon>Rangifer</taxon>
    </lineage>
</organism>
<evidence type="ECO:0000256" key="1">
    <source>
        <dbReference type="SAM" id="MobiDB-lite"/>
    </source>
</evidence>
<feature type="region of interest" description="Disordered" evidence="1">
    <location>
        <begin position="41"/>
        <end position="70"/>
    </location>
</feature>
<keyword evidence="3" id="KW-1185">Reference proteome</keyword>
<reference evidence="2" key="1">
    <citation type="submission" date="2023-04" db="EMBL/GenBank/DDBJ databases">
        <authorList>
            <consortium name="ELIXIR-Norway"/>
        </authorList>
    </citation>
    <scope>NUCLEOTIDE SEQUENCE [LARGE SCALE GENOMIC DNA]</scope>
</reference>
<evidence type="ECO:0000313" key="3">
    <source>
        <dbReference type="Proteomes" id="UP001176941"/>
    </source>
</evidence>
<feature type="region of interest" description="Disordered" evidence="1">
    <location>
        <begin position="1"/>
        <end position="22"/>
    </location>
</feature>
<gene>
    <name evidence="2" type="ORF">MRATA1EN1_LOCUS4353</name>
</gene>
<accession>A0ABN8Y4M4</accession>